<dbReference type="EMBL" id="CP029186">
    <property type="protein sequence ID" value="AWH86069.1"/>
    <property type="molecule type" value="Genomic_DNA"/>
</dbReference>
<name>A0A2S1R0I7_9FLAO</name>
<organism evidence="1 2">
    <name type="scientific">Flavobacterium album</name>
    <dbReference type="NCBI Taxonomy" id="2175091"/>
    <lineage>
        <taxon>Bacteria</taxon>
        <taxon>Pseudomonadati</taxon>
        <taxon>Bacteroidota</taxon>
        <taxon>Flavobacteriia</taxon>
        <taxon>Flavobacteriales</taxon>
        <taxon>Flavobacteriaceae</taxon>
        <taxon>Flavobacterium</taxon>
    </lineage>
</organism>
<keyword evidence="2" id="KW-1185">Reference proteome</keyword>
<sequence length="178" mass="20151">MMVLMWKARWFPTITNFKSMKSIIRMGILSGFLSLFGCTNNASLTDSSIRAKQIVITELNGQLKLLDQHKTEFDLIGITSNGIDCIYFVKDSNKFQIEFEAMGNDQIQFIDKLKAFASQNGYATQMKTYGNKPQYDAPEAPVLKILTNSDIEETAVIAQKIQRDVFGNNEETKYDVVP</sequence>
<evidence type="ECO:0000313" key="2">
    <source>
        <dbReference type="Proteomes" id="UP000244929"/>
    </source>
</evidence>
<proteinExistence type="predicted"/>
<gene>
    <name evidence="1" type="ORF">HYN59_13530</name>
</gene>
<dbReference type="AlphaFoldDB" id="A0A2S1R0I7"/>
<dbReference type="KEGG" id="falb:HYN59_13530"/>
<evidence type="ECO:0000313" key="1">
    <source>
        <dbReference type="EMBL" id="AWH86069.1"/>
    </source>
</evidence>
<accession>A0A2S1R0I7</accession>
<reference evidence="1 2" key="1">
    <citation type="submission" date="2018-04" db="EMBL/GenBank/DDBJ databases">
        <title>Genome sequencing of Flavobacterium sp. HYN0059.</title>
        <authorList>
            <person name="Yi H."/>
            <person name="Baek C."/>
        </authorList>
    </citation>
    <scope>NUCLEOTIDE SEQUENCE [LARGE SCALE GENOMIC DNA]</scope>
    <source>
        <strain evidence="1 2">HYN0059</strain>
    </source>
</reference>
<protein>
    <submittedName>
        <fullName evidence="1">Uncharacterized protein</fullName>
    </submittedName>
</protein>
<dbReference type="Proteomes" id="UP000244929">
    <property type="component" value="Chromosome"/>
</dbReference>